<evidence type="ECO:0000313" key="3">
    <source>
        <dbReference type="Proteomes" id="UP000566819"/>
    </source>
</evidence>
<accession>A0A8H4W396</accession>
<dbReference type="Proteomes" id="UP000566819">
    <property type="component" value="Unassembled WGS sequence"/>
</dbReference>
<comment type="caution">
    <text evidence="2">The sequence shown here is derived from an EMBL/GenBank/DDBJ whole genome shotgun (WGS) entry which is preliminary data.</text>
</comment>
<dbReference type="InterPro" id="IPR036282">
    <property type="entry name" value="Glutathione-S-Trfase_C_sf"/>
</dbReference>
<dbReference type="Gene3D" id="1.20.1050.10">
    <property type="match status" value="1"/>
</dbReference>
<dbReference type="SUPFAM" id="SSF47616">
    <property type="entry name" value="GST C-terminal domain-like"/>
    <property type="match status" value="1"/>
</dbReference>
<dbReference type="PROSITE" id="PS50405">
    <property type="entry name" value="GST_CTER"/>
    <property type="match status" value="1"/>
</dbReference>
<dbReference type="EMBL" id="JAAMPI010000338">
    <property type="protein sequence ID" value="KAF4632548.1"/>
    <property type="molecule type" value="Genomic_DNA"/>
</dbReference>
<dbReference type="AlphaFoldDB" id="A0A8H4W396"/>
<evidence type="ECO:0000313" key="2">
    <source>
        <dbReference type="EMBL" id="KAF4632548.1"/>
    </source>
</evidence>
<proteinExistence type="predicted"/>
<gene>
    <name evidence="2" type="ORF">G7Y89_g5572</name>
</gene>
<dbReference type="OrthoDB" id="3587182at2759"/>
<dbReference type="CDD" id="cd00299">
    <property type="entry name" value="GST_C_family"/>
    <property type="match status" value="1"/>
</dbReference>
<name>A0A8H4W396_9HELO</name>
<dbReference type="Gene3D" id="3.40.30.10">
    <property type="entry name" value="Glutaredoxin"/>
    <property type="match status" value="1"/>
</dbReference>
<sequence length="234" mass="25876">MVAPGKPPGSLPIVTLPNGTHIKQSLAILHYFEDICDAGQVGFAENITTIGKSMRGDTAEERARTHEILSLADEATTHFSVACHKGSALFTLLEEGDPKSSRFAMESCVKILKLLDEEYYEGDTRFEDDGGKGEANVTIADVVLFSTLQFARIMYEKDLVEGLPNLKRFYEGFEKRESTKVEEDMYPMDVRTVASHWIPESKGLVGRVVEGVKVARLYLTVCGSLIGRILGLKK</sequence>
<reference evidence="2 3" key="1">
    <citation type="submission" date="2020-03" db="EMBL/GenBank/DDBJ databases">
        <title>Draft Genome Sequence of Cudoniella acicularis.</title>
        <authorList>
            <person name="Buettner E."/>
            <person name="Kellner H."/>
        </authorList>
    </citation>
    <scope>NUCLEOTIDE SEQUENCE [LARGE SCALE GENOMIC DNA]</scope>
    <source>
        <strain evidence="2 3">DSM 108380</strain>
    </source>
</reference>
<dbReference type="Pfam" id="PF13410">
    <property type="entry name" value="GST_C_2"/>
    <property type="match status" value="1"/>
</dbReference>
<dbReference type="InterPro" id="IPR010987">
    <property type="entry name" value="Glutathione-S-Trfase_C-like"/>
</dbReference>
<feature type="domain" description="GST C-terminal" evidence="1">
    <location>
        <begin position="58"/>
        <end position="190"/>
    </location>
</feature>
<protein>
    <recommendedName>
        <fullName evidence="1">GST C-terminal domain-containing protein</fullName>
    </recommendedName>
</protein>
<evidence type="ECO:0000259" key="1">
    <source>
        <dbReference type="PROSITE" id="PS50405"/>
    </source>
</evidence>
<keyword evidence="3" id="KW-1185">Reference proteome</keyword>
<organism evidence="2 3">
    <name type="scientific">Cudoniella acicularis</name>
    <dbReference type="NCBI Taxonomy" id="354080"/>
    <lineage>
        <taxon>Eukaryota</taxon>
        <taxon>Fungi</taxon>
        <taxon>Dikarya</taxon>
        <taxon>Ascomycota</taxon>
        <taxon>Pezizomycotina</taxon>
        <taxon>Leotiomycetes</taxon>
        <taxon>Helotiales</taxon>
        <taxon>Tricladiaceae</taxon>
        <taxon>Cudoniella</taxon>
    </lineage>
</organism>